<keyword evidence="4" id="KW-1185">Reference proteome</keyword>
<reference evidence="3" key="1">
    <citation type="submission" date="2020-01" db="EMBL/GenBank/DDBJ databases">
        <authorList>
            <person name="Feng Z.H.Z."/>
        </authorList>
    </citation>
    <scope>NUCLEOTIDE SEQUENCE</scope>
    <source>
        <strain evidence="3">CBS107.38</strain>
    </source>
</reference>
<gene>
    <name evidence="3" type="ORF">GT037_001754</name>
</gene>
<dbReference type="GeneID" id="62199979"/>
<evidence type="ECO:0008006" key="5">
    <source>
        <dbReference type="Google" id="ProtNLM"/>
    </source>
</evidence>
<organism evidence="3 4">
    <name type="scientific">Alternaria burnsii</name>
    <dbReference type="NCBI Taxonomy" id="1187904"/>
    <lineage>
        <taxon>Eukaryota</taxon>
        <taxon>Fungi</taxon>
        <taxon>Dikarya</taxon>
        <taxon>Ascomycota</taxon>
        <taxon>Pezizomycotina</taxon>
        <taxon>Dothideomycetes</taxon>
        <taxon>Pleosporomycetidae</taxon>
        <taxon>Pleosporales</taxon>
        <taxon>Pleosporineae</taxon>
        <taxon>Pleosporaceae</taxon>
        <taxon>Alternaria</taxon>
        <taxon>Alternaria sect. Alternaria</taxon>
    </lineage>
</organism>
<dbReference type="InterPro" id="IPR010730">
    <property type="entry name" value="HET"/>
</dbReference>
<dbReference type="Pfam" id="PF26640">
    <property type="entry name" value="DUF8212"/>
    <property type="match status" value="1"/>
</dbReference>
<dbReference type="InterPro" id="IPR058525">
    <property type="entry name" value="DUF8212"/>
</dbReference>
<feature type="domain" description="DUF8212" evidence="2">
    <location>
        <begin position="220"/>
        <end position="256"/>
    </location>
</feature>
<feature type="domain" description="Heterokaryon incompatibility" evidence="1">
    <location>
        <begin position="22"/>
        <end position="111"/>
    </location>
</feature>
<dbReference type="EMBL" id="JAAABM010000002">
    <property type="protein sequence ID" value="KAF7680103.1"/>
    <property type="molecule type" value="Genomic_DNA"/>
</dbReference>
<dbReference type="Pfam" id="PF06985">
    <property type="entry name" value="HET"/>
    <property type="match status" value="1"/>
</dbReference>
<dbReference type="Proteomes" id="UP000596902">
    <property type="component" value="Unassembled WGS sequence"/>
</dbReference>
<evidence type="ECO:0000313" key="3">
    <source>
        <dbReference type="EMBL" id="KAF7680103.1"/>
    </source>
</evidence>
<proteinExistence type="predicted"/>
<evidence type="ECO:0000259" key="2">
    <source>
        <dbReference type="Pfam" id="PF26640"/>
    </source>
</evidence>
<dbReference type="RefSeq" id="XP_038790093.1">
    <property type="nucleotide sequence ID" value="XM_038926801.1"/>
</dbReference>
<evidence type="ECO:0000259" key="1">
    <source>
        <dbReference type="Pfam" id="PF06985"/>
    </source>
</evidence>
<evidence type="ECO:0000313" key="4">
    <source>
        <dbReference type="Proteomes" id="UP000596902"/>
    </source>
</evidence>
<dbReference type="PANTHER" id="PTHR10622:SF12">
    <property type="entry name" value="HET DOMAIN-CONTAINING PROTEIN"/>
    <property type="match status" value="1"/>
</dbReference>
<comment type="caution">
    <text evidence="3">The sequence shown here is derived from an EMBL/GenBank/DDBJ whole genome shotgun (WGS) entry which is preliminary data.</text>
</comment>
<dbReference type="PANTHER" id="PTHR10622">
    <property type="entry name" value="HET DOMAIN-CONTAINING PROTEIN"/>
    <property type="match status" value="1"/>
</dbReference>
<sequence length="561" mass="64550">MRLINTGTGVFKEFIGRKTPEYAILSHTWEEEEVSYQDYVSGAYSHKKGYEKIRKTLELAKKNNLSYAWIDTCCIDKSSSAELTEAINSMYRWYQRSRTCFVYLSDLKSERNSRDPRGCRWFTRGWTLQELIAPSSDDMYFYDSEWKYVGSKTDLAYEISRVTGVSREVLLSHDALSSVCVARKMSWAANRETTRVEDMAYCLLGLFNVNMPLLYGEESKAFRRLQEEIIRTNPDISIFAWKVERTYKDSRRIDPEVSAHCGILAQSPAPFKYARRFQTALVGGFQQEFSICNNGIKTNSLFTVFGNHGGFYVLPLYCRTTEGTDLAIRLRKVGPDTFVRDSPDSLFAYMDILLKHVPGSYCILVDRYSMDDSRHQSLLESWAQLSVSSYRPNFLRFELAPDIVVHERLGCFDPEDGVFFVPKGVRTDCVGMVFSVRPPKNVKAPNIAQGHRFIVLAFGWSTEIETTQYTVADLNRWTEELSNMESLLAQGANTQTQLLRIMALWNIPKVSSVACPLVDSSEYNRVHLEPSYTTRRIRVGYDILESEDVPHENRGRWTWSN</sequence>
<name>A0A8H7EIJ5_9PLEO</name>
<reference evidence="3" key="2">
    <citation type="submission" date="2020-08" db="EMBL/GenBank/DDBJ databases">
        <title>Draft Genome Sequence of Cumin Blight Pathogen Alternaria burnsii.</title>
        <authorList>
            <person name="Feng Z."/>
        </authorList>
    </citation>
    <scope>NUCLEOTIDE SEQUENCE</scope>
    <source>
        <strain evidence="3">CBS107.38</strain>
    </source>
</reference>
<dbReference type="AlphaFoldDB" id="A0A8H7EIJ5"/>
<protein>
    <recommendedName>
        <fullName evidence="5">Heterokaryon incompatibility domain-containing protein</fullName>
    </recommendedName>
</protein>
<accession>A0A8H7EIJ5</accession>